<feature type="transmembrane region" description="Helical" evidence="7">
    <location>
        <begin position="315"/>
        <end position="345"/>
    </location>
</feature>
<sequence length="849" mass="84941">MTRVALRGIRSHLGRFLLSILAVLLGVAFVAGTFSLREMMSNTFEDIVASGTDADTYVKGLEGAGGAADDPMAASSQERFPLDVVDAVAAADGVDRAVPDVSGPIVLIGAEGTAVLSSGPPSFGMAVYPDDSALQIVQGRAPAGPDEIVLESSALERSGLAVGDETSVVLADGIRSVEVVGEVGFAAPMAGAIMVGLDEATAVAAYAPDGATSLISVYGEDGVSQSALADSVSAAVAGTAADGAAEVLTGDQMRDDAAEQWTSALGFVSTFLLVFAGIALFVGTFIISNTFAMVVRQRQREFAMLRAVGASPSQVFASVLGQAAVIGILGSVLGVGAGLGLVQVLRQVFAGMGMELSGQVPLDTFTVVVSVVVGTVVSLVAAVLPARRAALTAPVEAMRDDLPTHDRASRIRTGIGAVLLAGGLAAVGAATAGVVEENAGSLLGLGAAAIVVAVLALAPAIVPPMLGALASPLVKGARPLGGLARGNVTRNPKRTATTAGALMIGMALVGAASVIAASAQASVRDVVDNQAKTDLLLQSATWDVPAQLVDDVAGVDGVERVDALQISGPASVDGTSTPVIGVPAGFFTDTLTVPVEDGAVASLAPGTAVVQATTAEANDWAVGDTLTVASAGGTRDVQIGAVIDSGALGLPVVLEASDFAAVAGATEAVIDTVFISAVPGADLADVRADITALAKPYVIVSVMDAEEYGDAIAAQVNQMLTILYALLGLSIVIAVLGIVNTLALSISERTREIGLLRAVGLGRLQLASVVTIESVLTAVFGTVLGIAVGAGLASTMTVVFEDEGFTNLAIPWTGLGTLLGLAVVVGVVAAVWPAARASRMNVLEAIAYE</sequence>
<feature type="domain" description="MacB-like periplasmic core" evidence="9">
    <location>
        <begin position="17"/>
        <end position="234"/>
    </location>
</feature>
<keyword evidence="11" id="KW-1185">Reference proteome</keyword>
<dbReference type="PANTHER" id="PTHR30572">
    <property type="entry name" value="MEMBRANE COMPONENT OF TRANSPORTER-RELATED"/>
    <property type="match status" value="1"/>
</dbReference>
<name>A0A511YW84_9CELL</name>
<dbReference type="GO" id="GO:0005886">
    <property type="term" value="C:plasma membrane"/>
    <property type="evidence" value="ECO:0007669"/>
    <property type="project" value="UniProtKB-SubCell"/>
</dbReference>
<evidence type="ECO:0000259" key="8">
    <source>
        <dbReference type="Pfam" id="PF02687"/>
    </source>
</evidence>
<accession>A0A511YW84</accession>
<evidence type="ECO:0000256" key="2">
    <source>
        <dbReference type="ARBA" id="ARBA00022475"/>
    </source>
</evidence>
<dbReference type="InterPro" id="IPR003838">
    <property type="entry name" value="ABC3_permease_C"/>
</dbReference>
<feature type="transmembrane region" description="Helical" evidence="7">
    <location>
        <begin position="447"/>
        <end position="474"/>
    </location>
</feature>
<feature type="domain" description="ABC3 transporter permease C-terminal" evidence="8">
    <location>
        <begin position="726"/>
        <end position="842"/>
    </location>
</feature>
<dbReference type="InterPro" id="IPR050250">
    <property type="entry name" value="Macrolide_Exporter_MacB"/>
</dbReference>
<dbReference type="RefSeq" id="WP_146819185.1">
    <property type="nucleotide sequence ID" value="NZ_BJYK01000001.1"/>
</dbReference>
<evidence type="ECO:0000256" key="3">
    <source>
        <dbReference type="ARBA" id="ARBA00022692"/>
    </source>
</evidence>
<feature type="transmembrane region" description="Helical" evidence="7">
    <location>
        <begin position="271"/>
        <end position="295"/>
    </location>
</feature>
<feature type="transmembrane region" description="Helical" evidence="7">
    <location>
        <begin position="810"/>
        <end position="832"/>
    </location>
</feature>
<keyword evidence="3 7" id="KW-0812">Transmembrane</keyword>
<dbReference type="InterPro" id="IPR025857">
    <property type="entry name" value="MacB_PCD"/>
</dbReference>
<comment type="subcellular location">
    <subcellularLocation>
        <location evidence="1">Cell membrane</location>
        <topology evidence="1">Multi-pass membrane protein</topology>
    </subcellularLocation>
</comment>
<feature type="domain" description="MacB-like periplasmic core" evidence="9">
    <location>
        <begin position="495"/>
        <end position="693"/>
    </location>
</feature>
<evidence type="ECO:0000313" key="11">
    <source>
        <dbReference type="Proteomes" id="UP000321484"/>
    </source>
</evidence>
<comment type="caution">
    <text evidence="10">The sequence shown here is derived from an EMBL/GenBank/DDBJ whole genome shotgun (WGS) entry which is preliminary data.</text>
</comment>
<feature type="transmembrane region" description="Helical" evidence="7">
    <location>
        <begin position="415"/>
        <end position="435"/>
    </location>
</feature>
<evidence type="ECO:0000256" key="7">
    <source>
        <dbReference type="SAM" id="Phobius"/>
    </source>
</evidence>
<feature type="transmembrane region" description="Helical" evidence="7">
    <location>
        <begin position="365"/>
        <end position="384"/>
    </location>
</feature>
<feature type="domain" description="ABC3 transporter permease C-terminal" evidence="8">
    <location>
        <begin position="274"/>
        <end position="390"/>
    </location>
</feature>
<comment type="similarity">
    <text evidence="6">Belongs to the ABC-4 integral membrane protein family.</text>
</comment>
<evidence type="ECO:0000259" key="9">
    <source>
        <dbReference type="Pfam" id="PF12704"/>
    </source>
</evidence>
<keyword evidence="5 7" id="KW-0472">Membrane</keyword>
<keyword evidence="2" id="KW-1003">Cell membrane</keyword>
<dbReference type="Pfam" id="PF02687">
    <property type="entry name" value="FtsX"/>
    <property type="match status" value="2"/>
</dbReference>
<dbReference type="AlphaFoldDB" id="A0A511YW84"/>
<dbReference type="Pfam" id="PF12704">
    <property type="entry name" value="MacB_PCD"/>
    <property type="match status" value="2"/>
</dbReference>
<dbReference type="GO" id="GO:0022857">
    <property type="term" value="F:transmembrane transporter activity"/>
    <property type="evidence" value="ECO:0007669"/>
    <property type="project" value="TreeGrafter"/>
</dbReference>
<evidence type="ECO:0000256" key="4">
    <source>
        <dbReference type="ARBA" id="ARBA00022989"/>
    </source>
</evidence>
<evidence type="ECO:0000313" key="10">
    <source>
        <dbReference type="EMBL" id="GEN79386.1"/>
    </source>
</evidence>
<proteinExistence type="inferred from homology"/>
<organism evidence="10 11">
    <name type="scientific">Actinotalea fermentans</name>
    <dbReference type="NCBI Taxonomy" id="43671"/>
    <lineage>
        <taxon>Bacteria</taxon>
        <taxon>Bacillati</taxon>
        <taxon>Actinomycetota</taxon>
        <taxon>Actinomycetes</taxon>
        <taxon>Micrococcales</taxon>
        <taxon>Cellulomonadaceae</taxon>
        <taxon>Actinotalea</taxon>
    </lineage>
</organism>
<feature type="transmembrane region" description="Helical" evidence="7">
    <location>
        <begin position="12"/>
        <end position="34"/>
    </location>
</feature>
<dbReference type="OrthoDB" id="9780560at2"/>
<evidence type="ECO:0000256" key="5">
    <source>
        <dbReference type="ARBA" id="ARBA00023136"/>
    </source>
</evidence>
<evidence type="ECO:0000256" key="6">
    <source>
        <dbReference type="ARBA" id="ARBA00038076"/>
    </source>
</evidence>
<keyword evidence="4 7" id="KW-1133">Transmembrane helix</keyword>
<dbReference type="EMBL" id="BJYK01000001">
    <property type="protein sequence ID" value="GEN79386.1"/>
    <property type="molecule type" value="Genomic_DNA"/>
</dbReference>
<evidence type="ECO:0000256" key="1">
    <source>
        <dbReference type="ARBA" id="ARBA00004651"/>
    </source>
</evidence>
<gene>
    <name evidence="10" type="ORF">AFE02nite_11200</name>
</gene>
<feature type="transmembrane region" description="Helical" evidence="7">
    <location>
        <begin position="722"/>
        <end position="746"/>
    </location>
</feature>
<dbReference type="Proteomes" id="UP000321484">
    <property type="component" value="Unassembled WGS sequence"/>
</dbReference>
<protein>
    <submittedName>
        <fullName evidence="10">ABC transporter permease</fullName>
    </submittedName>
</protein>
<dbReference type="PANTHER" id="PTHR30572:SF4">
    <property type="entry name" value="ABC TRANSPORTER PERMEASE YTRF"/>
    <property type="match status" value="1"/>
</dbReference>
<feature type="transmembrane region" description="Helical" evidence="7">
    <location>
        <begin position="766"/>
        <end position="790"/>
    </location>
</feature>
<feature type="transmembrane region" description="Helical" evidence="7">
    <location>
        <begin position="495"/>
        <end position="517"/>
    </location>
</feature>
<reference evidence="10 11" key="1">
    <citation type="submission" date="2019-07" db="EMBL/GenBank/DDBJ databases">
        <title>Whole genome shotgun sequence of Actinotalea fermentans NBRC 105374.</title>
        <authorList>
            <person name="Hosoyama A."/>
            <person name="Uohara A."/>
            <person name="Ohji S."/>
            <person name="Ichikawa N."/>
        </authorList>
    </citation>
    <scope>NUCLEOTIDE SEQUENCE [LARGE SCALE GENOMIC DNA]</scope>
    <source>
        <strain evidence="10 11">NBRC 105374</strain>
    </source>
</reference>